<dbReference type="SUPFAM" id="SSF81301">
    <property type="entry name" value="Nucleotidyltransferase"/>
    <property type="match status" value="1"/>
</dbReference>
<dbReference type="AlphaFoldDB" id="A0A9D1YTD5"/>
<dbReference type="EMBL" id="DXDC01000116">
    <property type="protein sequence ID" value="HIY65392.1"/>
    <property type="molecule type" value="Genomic_DNA"/>
</dbReference>
<reference evidence="2" key="2">
    <citation type="submission" date="2021-04" db="EMBL/GenBank/DDBJ databases">
        <authorList>
            <person name="Gilroy R."/>
        </authorList>
    </citation>
    <scope>NUCLEOTIDE SEQUENCE</scope>
    <source>
        <strain evidence="2">ChiGjej1B1-98</strain>
    </source>
</reference>
<gene>
    <name evidence="2" type="ORF">H9830_03845</name>
</gene>
<proteinExistence type="predicted"/>
<protein>
    <submittedName>
        <fullName evidence="2">DUF4037 domain-containing protein</fullName>
    </submittedName>
</protein>
<sequence length="304" mass="33959">MNIADDDSALWALSTSKTQRTEALEQVAQRIADAYGSQPKLLALAVAGSVGAGLADSWSDLEIDCYWEDAPTREDRTAPIARLGADLTTMWEYDEDDREWSEDYILDGLPVTVSNFRTATIEEFLDAVVDRIDFDRIKHFRLAALRRSRPLRGEELLSGWRRRAEAYPDALLRASLEQTLRPGGVPGWNARAALVERDDVIAVRTLLAAVAERVFRATLAINRIYCPHGLTKWQHALLDECRILPADFATRLEGMWHPEPRVALAHAEALLLSTLDLAESELDTTLTGIRRELLDGRSRAPADG</sequence>
<dbReference type="Gene3D" id="3.30.460.10">
    <property type="entry name" value="Beta Polymerase, domain 2"/>
    <property type="match status" value="1"/>
</dbReference>
<dbReference type="InterPro" id="IPR025117">
    <property type="entry name" value="DUF4037"/>
</dbReference>
<feature type="domain" description="DUF4037" evidence="1">
    <location>
        <begin position="151"/>
        <end position="233"/>
    </location>
</feature>
<organism evidence="2 3">
    <name type="scientific">Candidatus Agrococcus pullicola</name>
    <dbReference type="NCBI Taxonomy" id="2838429"/>
    <lineage>
        <taxon>Bacteria</taxon>
        <taxon>Bacillati</taxon>
        <taxon>Actinomycetota</taxon>
        <taxon>Actinomycetes</taxon>
        <taxon>Micrococcales</taxon>
        <taxon>Microbacteriaceae</taxon>
        <taxon>Agrococcus</taxon>
    </lineage>
</organism>
<dbReference type="Pfam" id="PF13228">
    <property type="entry name" value="DUF4037"/>
    <property type="match status" value="1"/>
</dbReference>
<evidence type="ECO:0000313" key="3">
    <source>
        <dbReference type="Proteomes" id="UP000824005"/>
    </source>
</evidence>
<accession>A0A9D1YTD5</accession>
<evidence type="ECO:0000259" key="1">
    <source>
        <dbReference type="Pfam" id="PF13228"/>
    </source>
</evidence>
<dbReference type="Proteomes" id="UP000824005">
    <property type="component" value="Unassembled WGS sequence"/>
</dbReference>
<dbReference type="InterPro" id="IPR043519">
    <property type="entry name" value="NT_sf"/>
</dbReference>
<name>A0A9D1YTD5_9MICO</name>
<comment type="caution">
    <text evidence="2">The sequence shown here is derived from an EMBL/GenBank/DDBJ whole genome shotgun (WGS) entry which is preliminary data.</text>
</comment>
<reference evidence="2" key="1">
    <citation type="journal article" date="2021" name="PeerJ">
        <title>Extensive microbial diversity within the chicken gut microbiome revealed by metagenomics and culture.</title>
        <authorList>
            <person name="Gilroy R."/>
            <person name="Ravi A."/>
            <person name="Getino M."/>
            <person name="Pursley I."/>
            <person name="Horton D.L."/>
            <person name="Alikhan N.F."/>
            <person name="Baker D."/>
            <person name="Gharbi K."/>
            <person name="Hall N."/>
            <person name="Watson M."/>
            <person name="Adriaenssens E.M."/>
            <person name="Foster-Nyarko E."/>
            <person name="Jarju S."/>
            <person name="Secka A."/>
            <person name="Antonio M."/>
            <person name="Oren A."/>
            <person name="Chaudhuri R.R."/>
            <person name="La Ragione R."/>
            <person name="Hildebrand F."/>
            <person name="Pallen M.J."/>
        </authorList>
    </citation>
    <scope>NUCLEOTIDE SEQUENCE</scope>
    <source>
        <strain evidence="2">ChiGjej1B1-98</strain>
    </source>
</reference>
<evidence type="ECO:0000313" key="2">
    <source>
        <dbReference type="EMBL" id="HIY65392.1"/>
    </source>
</evidence>